<dbReference type="AlphaFoldDB" id="A0A841KW70"/>
<dbReference type="EMBL" id="JACHEN010000027">
    <property type="protein sequence ID" value="MBB6217691.1"/>
    <property type="molecule type" value="Genomic_DNA"/>
</dbReference>
<dbReference type="PANTHER" id="PTHR43155">
    <property type="entry name" value="CYCLIC DI-GMP PHOSPHODIESTERASE PA4108-RELATED"/>
    <property type="match status" value="1"/>
</dbReference>
<dbReference type="RefSeq" id="WP_184312187.1">
    <property type="nucleotide sequence ID" value="NZ_JACHEN010000027.1"/>
</dbReference>
<dbReference type="Pfam" id="PF01966">
    <property type="entry name" value="HD"/>
    <property type="match status" value="1"/>
</dbReference>
<dbReference type="CDD" id="cd00077">
    <property type="entry name" value="HDc"/>
    <property type="match status" value="1"/>
</dbReference>
<comment type="caution">
    <text evidence="2">The sequence shown here is derived from an EMBL/GenBank/DDBJ whole genome shotgun (WGS) entry which is preliminary data.</text>
</comment>
<evidence type="ECO:0000259" key="1">
    <source>
        <dbReference type="SMART" id="SM00471"/>
    </source>
</evidence>
<feature type="domain" description="HD/PDEase" evidence="1">
    <location>
        <begin position="121"/>
        <end position="241"/>
    </location>
</feature>
<organism evidence="2 3">
    <name type="scientific">Anaerosolibacter carboniphilus</name>
    <dbReference type="NCBI Taxonomy" id="1417629"/>
    <lineage>
        <taxon>Bacteria</taxon>
        <taxon>Bacillati</taxon>
        <taxon>Bacillota</taxon>
        <taxon>Clostridia</taxon>
        <taxon>Peptostreptococcales</taxon>
        <taxon>Thermotaleaceae</taxon>
        <taxon>Anaerosolibacter</taxon>
    </lineage>
</organism>
<sequence>MRLAKLNKQLIGEKLSIAIKTVDGKKLVNGSTEISEKLLERLKNYGMNAIYVEDENSDITLQETINEDKRAEILLKLNIIYEKIAKQNFFDEFELGKLIRLSIIPEINNEPVSIPIGTRASGYDIAQHSLNVCLLCIVTGINSGLGMDKIELLAKASLLHDIGKIMKNSGTNVGHEQLGYNFLKTKTHSVFVYNLVRFHHETIDGQGPQKLAMQNQNELIKILSLCNFYENMLSQKSLTPNTCFESIQALVNIKFDQQIYEAFRKSIYVYPTGLPVKLNNGEDGIVIRQNKELPSRPIVRSSKSEYNLLEHLSLFIESVAL</sequence>
<dbReference type="SMART" id="SM00471">
    <property type="entry name" value="HDc"/>
    <property type="match status" value="1"/>
</dbReference>
<evidence type="ECO:0000313" key="2">
    <source>
        <dbReference type="EMBL" id="MBB6217691.1"/>
    </source>
</evidence>
<dbReference type="Proteomes" id="UP000579281">
    <property type="component" value="Unassembled WGS sequence"/>
</dbReference>
<gene>
    <name evidence="2" type="ORF">HNQ80_003814</name>
</gene>
<reference evidence="2 3" key="1">
    <citation type="submission" date="2020-08" db="EMBL/GenBank/DDBJ databases">
        <title>Genomic Encyclopedia of Type Strains, Phase IV (KMG-IV): sequencing the most valuable type-strain genomes for metagenomic binning, comparative biology and taxonomic classification.</title>
        <authorList>
            <person name="Goeker M."/>
        </authorList>
    </citation>
    <scope>NUCLEOTIDE SEQUENCE [LARGE SCALE GENOMIC DNA]</scope>
    <source>
        <strain evidence="2 3">DSM 103526</strain>
    </source>
</reference>
<keyword evidence="3" id="KW-1185">Reference proteome</keyword>
<dbReference type="Gene3D" id="1.10.3210.10">
    <property type="entry name" value="Hypothetical protein af1432"/>
    <property type="match status" value="1"/>
</dbReference>
<dbReference type="InterPro" id="IPR003607">
    <property type="entry name" value="HD/PDEase_dom"/>
</dbReference>
<dbReference type="SUPFAM" id="SSF109604">
    <property type="entry name" value="HD-domain/PDEase-like"/>
    <property type="match status" value="1"/>
</dbReference>
<accession>A0A841KW70</accession>
<dbReference type="PANTHER" id="PTHR43155:SF2">
    <property type="entry name" value="CYCLIC DI-GMP PHOSPHODIESTERASE PA4108"/>
    <property type="match status" value="1"/>
</dbReference>
<proteinExistence type="predicted"/>
<dbReference type="InterPro" id="IPR006674">
    <property type="entry name" value="HD_domain"/>
</dbReference>
<evidence type="ECO:0000313" key="3">
    <source>
        <dbReference type="Proteomes" id="UP000579281"/>
    </source>
</evidence>
<name>A0A841KW70_9FIRM</name>
<protein>
    <submittedName>
        <fullName evidence="2">HD-GYP domain-containing protein (C-di-GMP phosphodiesterase class II)</fullName>
    </submittedName>
</protein>